<protein>
    <submittedName>
        <fullName evidence="1">Uncharacterized protein</fullName>
    </submittedName>
</protein>
<sequence length="134" mass="14340">MVGLGHVAAREALLAHLGLVKPGDHHVGNALPLEPLGDGPGALARQRQVEQDGVERAARAGDVLERALDVAGDADHPVAVLLERRLEVHGDQRLVLDEDEIEAIVIVVLGHSGSLPRLAAHRRHRPVAHDISRI</sequence>
<accession>Q2CFU7</accession>
<dbReference type="EMBL" id="AAOT01000011">
    <property type="protein sequence ID" value="EAR51595.1"/>
    <property type="molecule type" value="Genomic_DNA"/>
</dbReference>
<keyword evidence="2" id="KW-1185">Reference proteome</keyword>
<proteinExistence type="predicted"/>
<name>Q2CFU7_OCEGH</name>
<gene>
    <name evidence="1" type="ORF">OG2516_01711</name>
</gene>
<evidence type="ECO:0000313" key="2">
    <source>
        <dbReference type="Proteomes" id="UP000003635"/>
    </source>
</evidence>
<comment type="caution">
    <text evidence="1">The sequence shown here is derived from an EMBL/GenBank/DDBJ whole genome shotgun (WGS) entry which is preliminary data.</text>
</comment>
<dbReference type="HOGENOM" id="CLU_1894069_0_0_5"/>
<organism evidence="1 2">
    <name type="scientific">Oceanicola granulosus (strain ATCC BAA-861 / DSM 15982 / KCTC 12143 / HTCC2516)</name>
    <dbReference type="NCBI Taxonomy" id="314256"/>
    <lineage>
        <taxon>Bacteria</taxon>
        <taxon>Pseudomonadati</taxon>
        <taxon>Pseudomonadota</taxon>
        <taxon>Alphaproteobacteria</taxon>
        <taxon>Rhodobacterales</taxon>
        <taxon>Roseobacteraceae</taxon>
        <taxon>Oceanicola</taxon>
    </lineage>
</organism>
<dbReference type="STRING" id="314256.OG2516_01711"/>
<reference evidence="1 2" key="1">
    <citation type="journal article" date="2010" name="J. Bacteriol.">
        <title>Genome sequences of Oceanicola granulosus HTCC2516(T) and Oceanicola batsensis HTCC2597(TDelta).</title>
        <authorList>
            <person name="Thrash J.C."/>
            <person name="Cho J.C."/>
            <person name="Vergin K.L."/>
            <person name="Giovannoni S.J."/>
        </authorList>
    </citation>
    <scope>NUCLEOTIDE SEQUENCE [LARGE SCALE GENOMIC DNA]</scope>
    <source>
        <strain evidence="2">ATCC BAA-861 / DSM 15982 / KCTC 12143 / HTCC2516</strain>
    </source>
</reference>
<evidence type="ECO:0000313" key="1">
    <source>
        <dbReference type="EMBL" id="EAR51595.1"/>
    </source>
</evidence>
<dbReference type="AlphaFoldDB" id="Q2CFU7"/>
<dbReference type="Proteomes" id="UP000003635">
    <property type="component" value="Unassembled WGS sequence"/>
</dbReference>